<feature type="compositionally biased region" description="Low complexity" evidence="1">
    <location>
        <begin position="458"/>
        <end position="475"/>
    </location>
</feature>
<comment type="caution">
    <text evidence="4">The sequence shown here is derived from an EMBL/GenBank/DDBJ whole genome shotgun (WGS) entry which is preliminary data.</text>
</comment>
<dbReference type="SUPFAM" id="SSF50998">
    <property type="entry name" value="Quinoprotein alcohol dehydrogenase-like"/>
    <property type="match status" value="1"/>
</dbReference>
<reference evidence="4" key="1">
    <citation type="journal article" date="2014" name="Int. J. Syst. Evol. Microbiol.">
        <title>Complete genome sequence of Corynebacterium casei LMG S-19264T (=DSM 44701T), isolated from a smear-ripened cheese.</title>
        <authorList>
            <consortium name="US DOE Joint Genome Institute (JGI-PGF)"/>
            <person name="Walter F."/>
            <person name="Albersmeier A."/>
            <person name="Kalinowski J."/>
            <person name="Ruckert C."/>
        </authorList>
    </citation>
    <scope>NUCLEOTIDE SEQUENCE</scope>
    <source>
        <strain evidence="4">CGMCC 1.14988</strain>
    </source>
</reference>
<name>A0A8J3ESL6_9ACTN</name>
<feature type="transmembrane region" description="Helical" evidence="2">
    <location>
        <begin position="20"/>
        <end position="40"/>
    </location>
</feature>
<accession>A0A8J3ESL6</accession>
<dbReference type="InterPro" id="IPR011047">
    <property type="entry name" value="Quinoprotein_ADH-like_sf"/>
</dbReference>
<evidence type="ECO:0000313" key="5">
    <source>
        <dbReference type="Proteomes" id="UP000650511"/>
    </source>
</evidence>
<dbReference type="Pfam" id="PF13360">
    <property type="entry name" value="PQQ_2"/>
    <property type="match status" value="1"/>
</dbReference>
<dbReference type="PANTHER" id="PTHR34512">
    <property type="entry name" value="CELL SURFACE PROTEIN"/>
    <property type="match status" value="1"/>
</dbReference>
<gene>
    <name evidence="4" type="ORF">GCM10011354_25210</name>
</gene>
<keyword evidence="2" id="KW-1133">Transmembrane helix</keyword>
<dbReference type="InterPro" id="IPR002372">
    <property type="entry name" value="PQQ_rpt_dom"/>
</dbReference>
<organism evidence="4 5">
    <name type="scientific">Egicoccus halophilus</name>
    <dbReference type="NCBI Taxonomy" id="1670830"/>
    <lineage>
        <taxon>Bacteria</taxon>
        <taxon>Bacillati</taxon>
        <taxon>Actinomycetota</taxon>
        <taxon>Nitriliruptoria</taxon>
        <taxon>Egicoccales</taxon>
        <taxon>Egicoccaceae</taxon>
        <taxon>Egicoccus</taxon>
    </lineage>
</organism>
<feature type="domain" description="Pyrrolo-quinoline quinone repeat" evidence="3">
    <location>
        <begin position="113"/>
        <end position="263"/>
    </location>
</feature>
<dbReference type="PANTHER" id="PTHR34512:SF30">
    <property type="entry name" value="OUTER MEMBRANE PROTEIN ASSEMBLY FACTOR BAMB"/>
    <property type="match status" value="1"/>
</dbReference>
<proteinExistence type="predicted"/>
<dbReference type="Gene3D" id="2.130.10.10">
    <property type="entry name" value="YVTN repeat-like/Quinoprotein amine dehydrogenase"/>
    <property type="match status" value="1"/>
</dbReference>
<dbReference type="Proteomes" id="UP000650511">
    <property type="component" value="Unassembled WGS sequence"/>
</dbReference>
<feature type="region of interest" description="Disordered" evidence="1">
    <location>
        <begin position="42"/>
        <end position="78"/>
    </location>
</feature>
<keyword evidence="2" id="KW-0812">Transmembrane</keyword>
<dbReference type="InterPro" id="IPR015943">
    <property type="entry name" value="WD40/YVTN_repeat-like_dom_sf"/>
</dbReference>
<feature type="region of interest" description="Disordered" evidence="1">
    <location>
        <begin position="458"/>
        <end position="506"/>
    </location>
</feature>
<evidence type="ECO:0000313" key="4">
    <source>
        <dbReference type="EMBL" id="GGI07662.1"/>
    </source>
</evidence>
<dbReference type="AlphaFoldDB" id="A0A8J3ESL6"/>
<keyword evidence="5" id="KW-1185">Reference proteome</keyword>
<evidence type="ECO:0000256" key="1">
    <source>
        <dbReference type="SAM" id="MobiDB-lite"/>
    </source>
</evidence>
<reference evidence="4" key="2">
    <citation type="submission" date="2020-09" db="EMBL/GenBank/DDBJ databases">
        <authorList>
            <person name="Sun Q."/>
            <person name="Zhou Y."/>
        </authorList>
    </citation>
    <scope>NUCLEOTIDE SEQUENCE</scope>
    <source>
        <strain evidence="4">CGMCC 1.14988</strain>
    </source>
</reference>
<sequence>MLAAARPPVRRTGRATIPGLLTLGAGVAVVLGGLAVSAGLPTSPGGAPPDATVTLPEPSPADPSPSTDEPGVGSPPVDLADAVLRCRVEDACHRWSLPDPPPDAGRPAITPAGHLVAVTVDGLAGFEVAAGTRRWTATRPLASTGARTVVAVEGTGDAVVTVGPDGMLGSLDAASGDPGWSLEVPGAVSVRAARAEGTDWHVAVRTRDGLRSSVLLLTVDATRGSLGWQAEAANVALTDRGPVLQDTEGTLWALDPADGTERWRLETGLPGATPQPLGPRVVMLGQGGGLVVDATDGRIVRRLESPVVGLYLRDGVALWADDDGVAYLDADGRSWQAQLEEGRGCCNGFRIDGDVVTTLSSTGDELDLDRDTGELLGRRPAPRPLGGRRVGASLHGELVVVPGVGRARRVANLHDAASGRHLADVGDEAYGLVAAEDGRHWLVLAPRVVLTLTPSGAASRAAAPSPRSGASPAPATGRSAVAPDASSRPAGRLEQEGAAAAQPSATTVPTPFMFGWISQ</sequence>
<keyword evidence="2" id="KW-0472">Membrane</keyword>
<evidence type="ECO:0000256" key="2">
    <source>
        <dbReference type="SAM" id="Phobius"/>
    </source>
</evidence>
<dbReference type="EMBL" id="BMHA01000009">
    <property type="protein sequence ID" value="GGI07662.1"/>
    <property type="molecule type" value="Genomic_DNA"/>
</dbReference>
<evidence type="ECO:0000259" key="3">
    <source>
        <dbReference type="Pfam" id="PF13360"/>
    </source>
</evidence>
<protein>
    <recommendedName>
        <fullName evidence="3">Pyrrolo-quinoline quinone repeat domain-containing protein</fullName>
    </recommendedName>
</protein>